<evidence type="ECO:0000313" key="4">
    <source>
        <dbReference type="Proteomes" id="UP001050691"/>
    </source>
</evidence>
<proteinExistence type="predicted"/>
<feature type="signal peptide" evidence="1">
    <location>
        <begin position="1"/>
        <end position="20"/>
    </location>
</feature>
<dbReference type="Gene3D" id="3.60.10.10">
    <property type="entry name" value="Endonuclease/exonuclease/phosphatase"/>
    <property type="match status" value="1"/>
</dbReference>
<comment type="caution">
    <text evidence="3">The sequence shown here is derived from an EMBL/GenBank/DDBJ whole genome shotgun (WGS) entry which is preliminary data.</text>
</comment>
<keyword evidence="1" id="KW-0732">Signal</keyword>
<dbReference type="EMBL" id="BPWL01000008">
    <property type="protein sequence ID" value="GJJ13309.1"/>
    <property type="molecule type" value="Genomic_DNA"/>
</dbReference>
<dbReference type="InterPro" id="IPR005135">
    <property type="entry name" value="Endo/exonuclease/phosphatase"/>
</dbReference>
<dbReference type="CDD" id="cd04486">
    <property type="entry name" value="YhcR_OBF_like"/>
    <property type="match status" value="1"/>
</dbReference>
<organism evidence="3 4">
    <name type="scientific">Clathrus columnatus</name>
    <dbReference type="NCBI Taxonomy" id="1419009"/>
    <lineage>
        <taxon>Eukaryota</taxon>
        <taxon>Fungi</taxon>
        <taxon>Dikarya</taxon>
        <taxon>Basidiomycota</taxon>
        <taxon>Agaricomycotina</taxon>
        <taxon>Agaricomycetes</taxon>
        <taxon>Phallomycetidae</taxon>
        <taxon>Phallales</taxon>
        <taxon>Clathraceae</taxon>
        <taxon>Clathrus</taxon>
    </lineage>
</organism>
<feature type="chain" id="PRO_5043338261" description="Endonuclease/exonuclease/phosphatase domain-containing protein" evidence="1">
    <location>
        <begin position="21"/>
        <end position="630"/>
    </location>
</feature>
<evidence type="ECO:0000256" key="1">
    <source>
        <dbReference type="SAM" id="SignalP"/>
    </source>
</evidence>
<gene>
    <name evidence="3" type="ORF">Clacol_007561</name>
</gene>
<dbReference type="AlphaFoldDB" id="A0AAV5AJJ8"/>
<dbReference type="PANTHER" id="PTHR42834">
    <property type="entry name" value="ENDONUCLEASE/EXONUCLEASE/PHOSPHATASE FAMILY PROTEIN (AFU_ORTHOLOGUE AFUA_3G09210)"/>
    <property type="match status" value="1"/>
</dbReference>
<feature type="domain" description="Endonuclease/exonuclease/phosphatase" evidence="2">
    <location>
        <begin position="338"/>
        <end position="620"/>
    </location>
</feature>
<dbReference type="SUPFAM" id="SSF56219">
    <property type="entry name" value="DNase I-like"/>
    <property type="match status" value="1"/>
</dbReference>
<evidence type="ECO:0000313" key="3">
    <source>
        <dbReference type="EMBL" id="GJJ13309.1"/>
    </source>
</evidence>
<protein>
    <recommendedName>
        <fullName evidence="2">Endonuclease/exonuclease/phosphatase domain-containing protein</fullName>
    </recommendedName>
</protein>
<dbReference type="PANTHER" id="PTHR42834:SF1">
    <property type="entry name" value="ENDONUCLEASE_EXONUCLEASE_PHOSPHATASE FAMILY PROTEIN (AFU_ORTHOLOGUE AFUA_3G09210)"/>
    <property type="match status" value="1"/>
</dbReference>
<dbReference type="Proteomes" id="UP001050691">
    <property type="component" value="Unassembled WGS sequence"/>
</dbReference>
<evidence type="ECO:0000259" key="2">
    <source>
        <dbReference type="Pfam" id="PF03372"/>
    </source>
</evidence>
<dbReference type="Pfam" id="PF03372">
    <property type="entry name" value="Exo_endo_phos"/>
    <property type="match status" value="1"/>
</dbReference>
<keyword evidence="4" id="KW-1185">Reference proteome</keyword>
<name>A0AAV5AJJ8_9AGAM</name>
<accession>A0AAV5AJJ8</accession>
<sequence>MGINTVLLNILSLAITSCLAVSVTDIQGPAFLSPLHGQNVKDVQEKNTFEPSSGIVTAKGSSGFWIQGSPSPDVRISCGVSVFTSSKSILSKVAIGDLITLSGTVNEFHSDDTVLSVTEIDSPTNITILSHNHTVEPLIVGKRRIPPTAQYSALDHGDFFSVPNNSSQIEVVNATLQPDKYGIDFWESLEGQLITVEDPSVLDFENGFGVRNVAEIWVYGKWPVLNKNSRGGLTITTGSSGLPNANPEVIIIGEPLDGTSNPSVAIGTKLTTVTGVVHYQFGFYYILPLTAPKIVSSISTGPKPTKINPNTRDICTITLGDYNVDNLAPNSSHLPLIATHIAQFLRNPDLVHLQEIQDNNGEANDGTVDATVTLQTLVNAIKKVEGVEYSFIDVNPVNNEDGGASGGNIRQAYIYRPDRIRLAGNSPPGGSLDATKVIFDKQRQLGLTLNPGRIEPNNTAWTNSRKSLAAVWERVGGNGARLFTINVHQTAKTGSSSEQGNLRSPINQDVSHRIAQVQLTADFVKSILKDDPFANVVVAGDFNEFVQTTAVFKPFNSILREIDEVAGIPAVERYTYVFDMNMEQLDHIFISNTMALRPVEVEHVHVNQWAANVNDRASDHDPSVASFKIC</sequence>
<reference evidence="3" key="1">
    <citation type="submission" date="2021-10" db="EMBL/GenBank/DDBJ databases">
        <title>De novo Genome Assembly of Clathrus columnatus (Basidiomycota, Fungi) Using Illumina and Nanopore Sequence Data.</title>
        <authorList>
            <person name="Ogiso-Tanaka E."/>
            <person name="Itagaki H."/>
            <person name="Hosoya T."/>
            <person name="Hosaka K."/>
        </authorList>
    </citation>
    <scope>NUCLEOTIDE SEQUENCE</scope>
    <source>
        <strain evidence="3">MO-923</strain>
    </source>
</reference>
<dbReference type="InterPro" id="IPR036691">
    <property type="entry name" value="Endo/exonu/phosph_ase_sf"/>
</dbReference>